<gene>
    <name evidence="2" type="ORF">SVA_2857</name>
</gene>
<dbReference type="Pfam" id="PF13430">
    <property type="entry name" value="DUF4112"/>
    <property type="match status" value="1"/>
</dbReference>
<evidence type="ECO:0000256" key="1">
    <source>
        <dbReference type="SAM" id="Phobius"/>
    </source>
</evidence>
<organism evidence="2 3">
    <name type="scientific">Sulfurifustis variabilis</name>
    <dbReference type="NCBI Taxonomy" id="1675686"/>
    <lineage>
        <taxon>Bacteria</taxon>
        <taxon>Pseudomonadati</taxon>
        <taxon>Pseudomonadota</taxon>
        <taxon>Gammaproteobacteria</taxon>
        <taxon>Acidiferrobacterales</taxon>
        <taxon>Acidiferrobacteraceae</taxon>
        <taxon>Sulfurifustis</taxon>
    </lineage>
</organism>
<dbReference type="KEGG" id="sva:SVA_2857"/>
<protein>
    <recommendedName>
        <fullName evidence="4">DUF4112 domain-containing protein</fullName>
    </recommendedName>
</protein>
<keyword evidence="1" id="KW-0472">Membrane</keyword>
<feature type="transmembrane region" description="Helical" evidence="1">
    <location>
        <begin position="136"/>
        <end position="164"/>
    </location>
</feature>
<keyword evidence="1" id="KW-1133">Transmembrane helix</keyword>
<evidence type="ECO:0000313" key="2">
    <source>
        <dbReference type="EMBL" id="BAU49405.1"/>
    </source>
</evidence>
<dbReference type="PANTHER" id="PTHR35519">
    <property type="entry name" value="MEMBRANE PROTEINS"/>
    <property type="match status" value="1"/>
</dbReference>
<dbReference type="Proteomes" id="UP000218899">
    <property type="component" value="Chromosome"/>
</dbReference>
<proteinExistence type="predicted"/>
<dbReference type="AlphaFoldDB" id="A0A1B4V7F2"/>
<feature type="transmembrane region" description="Helical" evidence="1">
    <location>
        <begin position="49"/>
        <end position="70"/>
    </location>
</feature>
<dbReference type="EMBL" id="AP014936">
    <property type="protein sequence ID" value="BAU49405.1"/>
    <property type="molecule type" value="Genomic_DNA"/>
</dbReference>
<keyword evidence="3" id="KW-1185">Reference proteome</keyword>
<evidence type="ECO:0008006" key="4">
    <source>
        <dbReference type="Google" id="ProtNLM"/>
    </source>
</evidence>
<sequence length="167" mass="17880">MISVDSAGRVQSVEEAGVREARERLRQLAWLLDSSIPIPGTSFTIGVDALLGLFPVLGDLLGVLISGYIVKEAARLGAPRSLLLRMAANIGVEGVVGVVPFAGDVFDAAWKANQQNVRLLDAWLERRERTERSSRLFSVSLALGLAALLVLLGVGGFFLVRWAIGAL</sequence>
<name>A0A1B4V7F2_9GAMM</name>
<evidence type="ECO:0000313" key="3">
    <source>
        <dbReference type="Proteomes" id="UP000218899"/>
    </source>
</evidence>
<keyword evidence="1" id="KW-0812">Transmembrane</keyword>
<dbReference type="InterPro" id="IPR025187">
    <property type="entry name" value="DUF4112"/>
</dbReference>
<dbReference type="PANTHER" id="PTHR35519:SF2">
    <property type="entry name" value="PH DOMAIN PROTEIN"/>
    <property type="match status" value="1"/>
</dbReference>
<accession>A0A1B4V7F2</accession>
<reference evidence="2 3" key="1">
    <citation type="submission" date="2015-08" db="EMBL/GenBank/DDBJ databases">
        <title>Complete genome sequence of Sulfurifustis variabilis.</title>
        <authorList>
            <person name="Miura A."/>
            <person name="Kojima H."/>
            <person name="Fukui M."/>
        </authorList>
    </citation>
    <scope>NUCLEOTIDE SEQUENCE [LARGE SCALE GENOMIC DNA]</scope>
    <source>
        <strain evidence="3">skN76</strain>
    </source>
</reference>